<dbReference type="InterPro" id="IPR036375">
    <property type="entry name" value="Hemopexin-like_dom_sf"/>
</dbReference>
<dbReference type="CDD" id="cd00094">
    <property type="entry name" value="HX"/>
    <property type="match status" value="1"/>
</dbReference>
<name>A0A2Y9DF75_TRIMA</name>
<dbReference type="GO" id="GO:0098552">
    <property type="term" value="C:side of membrane"/>
    <property type="evidence" value="ECO:0007669"/>
    <property type="project" value="UniProtKB-KW"/>
</dbReference>
<feature type="compositionally biased region" description="Basic and acidic residues" evidence="23">
    <location>
        <begin position="104"/>
        <end position="118"/>
    </location>
</feature>
<feature type="binding site" evidence="20">
    <location>
        <position position="580"/>
    </location>
    <ligand>
        <name>Ca(2+)</name>
        <dbReference type="ChEBI" id="CHEBI:29108"/>
        <label>1</label>
    </ligand>
</feature>
<feature type="binding site" evidence="20">
    <location>
        <position position="742"/>
    </location>
    <ligand>
        <name>Ca(2+)</name>
        <dbReference type="ChEBI" id="CHEBI:29108"/>
        <label>5</label>
    </ligand>
</feature>
<feature type="compositionally biased region" description="Basic and acidic residues" evidence="23">
    <location>
        <begin position="253"/>
        <end position="277"/>
    </location>
</feature>
<feature type="binding site" evidence="20">
    <location>
        <position position="538"/>
    </location>
    <ligand>
        <name>Ca(2+)</name>
        <dbReference type="ChEBI" id="CHEBI:29108"/>
        <label>2</label>
    </ligand>
</feature>
<evidence type="ECO:0000256" key="1">
    <source>
        <dbReference type="ARBA" id="ARBA00004609"/>
    </source>
</evidence>
<evidence type="ECO:0000256" key="8">
    <source>
        <dbReference type="ARBA" id="ARBA00022801"/>
    </source>
</evidence>
<dbReference type="InterPro" id="IPR002477">
    <property type="entry name" value="Peptidoglycan-bd-like"/>
</dbReference>
<keyword evidence="9 20" id="KW-0862">Zinc</keyword>
<feature type="binding site" evidence="20">
    <location>
        <position position="579"/>
    </location>
    <ligand>
        <name>Ca(2+)</name>
        <dbReference type="ChEBI" id="CHEBI:29108"/>
        <label>3</label>
    </ligand>
</feature>
<keyword evidence="11 26" id="KW-0482">Metalloprotease</keyword>
<evidence type="ECO:0000256" key="6">
    <source>
        <dbReference type="ARBA" id="ARBA00022723"/>
    </source>
</evidence>
<dbReference type="Gene3D" id="3.40.390.10">
    <property type="entry name" value="Collagenase (Catalytic Domain)"/>
    <property type="match status" value="1"/>
</dbReference>
<evidence type="ECO:0000256" key="9">
    <source>
        <dbReference type="ARBA" id="ARBA00022833"/>
    </source>
</evidence>
<dbReference type="SMART" id="SM00120">
    <property type="entry name" value="HX"/>
    <property type="match status" value="4"/>
</dbReference>
<keyword evidence="14" id="KW-1015">Disulfide bond</keyword>
<dbReference type="GO" id="GO:0030574">
    <property type="term" value="P:collagen catabolic process"/>
    <property type="evidence" value="ECO:0007669"/>
    <property type="project" value="TreeGrafter"/>
</dbReference>
<dbReference type="SUPFAM" id="SSF55486">
    <property type="entry name" value="Metalloproteases ('zincins'), catalytic domain"/>
    <property type="match status" value="1"/>
</dbReference>
<dbReference type="FunCoup" id="A0A2Y9DF75">
    <property type="interactions" value="125"/>
</dbReference>
<evidence type="ECO:0000256" key="22">
    <source>
        <dbReference type="PROSITE-ProRule" id="PRU01011"/>
    </source>
</evidence>
<dbReference type="InterPro" id="IPR006026">
    <property type="entry name" value="Peptidase_Metallo"/>
</dbReference>
<feature type="binding site" evidence="20">
    <location>
        <position position="555"/>
    </location>
    <ligand>
        <name>Ca(2+)</name>
        <dbReference type="ChEBI" id="CHEBI:29108"/>
        <label>3</label>
    </ligand>
</feature>
<dbReference type="InterPro" id="IPR001818">
    <property type="entry name" value="Pept_M10_metallopeptidase"/>
</dbReference>
<feature type="binding site" evidence="20">
    <location>
        <position position="577"/>
    </location>
    <ligand>
        <name>Zn(2+)</name>
        <dbReference type="ChEBI" id="CHEBI:29105"/>
        <label>1</label>
    </ligand>
</feature>
<dbReference type="SMART" id="SM00235">
    <property type="entry name" value="ZnMc"/>
    <property type="match status" value="1"/>
</dbReference>
<feature type="binding site" evidence="20">
    <location>
        <position position="834"/>
    </location>
    <ligand>
        <name>Ca(2+)</name>
        <dbReference type="ChEBI" id="CHEBI:29108"/>
        <label>4</label>
    </ligand>
</feature>
<dbReference type="SUPFAM" id="SSF50923">
    <property type="entry name" value="Hemopexin-like domain"/>
    <property type="match status" value="1"/>
</dbReference>
<evidence type="ECO:0000256" key="20">
    <source>
        <dbReference type="PIRSR" id="PIRSR621190-2"/>
    </source>
</evidence>
<evidence type="ECO:0000256" key="2">
    <source>
        <dbReference type="ARBA" id="ARBA00010370"/>
    </source>
</evidence>
<keyword evidence="7" id="KW-0677">Repeat</keyword>
<keyword evidence="6 20" id="KW-0479">Metal-binding</keyword>
<feature type="region of interest" description="Disordered" evidence="23">
    <location>
        <begin position="645"/>
        <end position="687"/>
    </location>
</feature>
<dbReference type="FunFam" id="3.40.390.10:FF:000016">
    <property type="entry name" value="Matrix metallopeptidase 17"/>
    <property type="match status" value="1"/>
</dbReference>
<feature type="binding site" evidence="20">
    <location>
        <position position="612"/>
    </location>
    <ligand>
        <name>Zn(2+)</name>
        <dbReference type="ChEBI" id="CHEBI:29105"/>
        <label>2</label>
        <note>catalytic</note>
    </ligand>
</feature>
<protein>
    <recommendedName>
        <fullName evidence="18">Matrix metalloproteinase-25</fullName>
    </recommendedName>
</protein>
<dbReference type="Proteomes" id="UP000248480">
    <property type="component" value="Unplaced"/>
</dbReference>
<dbReference type="InParanoid" id="A0A2Y9DF75"/>
<dbReference type="GeneID" id="101355852"/>
<feature type="binding site" evidence="20">
    <location>
        <position position="563"/>
    </location>
    <ligand>
        <name>Zn(2+)</name>
        <dbReference type="ChEBI" id="CHEBI:29105"/>
        <label>1</label>
    </ligand>
</feature>
<dbReference type="FunFam" id="2.110.10.10:FF:000016">
    <property type="entry name" value="Matrix metallopeptidase 25"/>
    <property type="match status" value="1"/>
</dbReference>
<comment type="function">
    <text evidence="17">May activate progelatinase A.</text>
</comment>
<keyword evidence="10 20" id="KW-0106">Calcium</keyword>
<keyword evidence="13" id="KW-0865">Zymogen</keyword>
<keyword evidence="8" id="KW-0378">Hydrolase</keyword>
<feature type="active site" evidence="19">
    <location>
        <position position="603"/>
    </location>
</feature>
<evidence type="ECO:0000256" key="7">
    <source>
        <dbReference type="ARBA" id="ARBA00022737"/>
    </source>
</evidence>
<comment type="similarity">
    <text evidence="2">Belongs to the peptidase M10A family.</text>
</comment>
<feature type="domain" description="Peptidase metallopeptidase" evidence="24">
    <location>
        <begin position="481"/>
        <end position="650"/>
    </location>
</feature>
<feature type="repeat" description="Hemopexin" evidence="22">
    <location>
        <begin position="736"/>
        <end position="781"/>
    </location>
</feature>
<dbReference type="GO" id="GO:0005615">
    <property type="term" value="C:extracellular space"/>
    <property type="evidence" value="ECO:0007669"/>
    <property type="project" value="TreeGrafter"/>
</dbReference>
<keyword evidence="15" id="KW-0325">Glycoprotein</keyword>
<keyword evidence="4" id="KW-0336">GPI-anchor</keyword>
<dbReference type="Gene3D" id="2.110.10.10">
    <property type="entry name" value="Hemopexin-like domain"/>
    <property type="match status" value="1"/>
</dbReference>
<feature type="compositionally biased region" description="Pro residues" evidence="23">
    <location>
        <begin position="664"/>
        <end position="681"/>
    </location>
</feature>
<evidence type="ECO:0000256" key="19">
    <source>
        <dbReference type="PIRSR" id="PIRSR621190-1"/>
    </source>
</evidence>
<evidence type="ECO:0000256" key="12">
    <source>
        <dbReference type="ARBA" id="ARBA00023136"/>
    </source>
</evidence>
<dbReference type="KEGG" id="tmu:101355852"/>
<evidence type="ECO:0000256" key="3">
    <source>
        <dbReference type="ARBA" id="ARBA00022475"/>
    </source>
</evidence>
<feature type="binding site" evidence="20">
    <location>
        <position position="620"/>
    </location>
    <ligand>
        <name>Zn(2+)</name>
        <dbReference type="ChEBI" id="CHEBI:29105"/>
        <label>2</label>
        <note>catalytic</note>
    </ligand>
</feature>
<feature type="repeat" description="Hemopexin" evidence="22">
    <location>
        <begin position="683"/>
        <end position="732"/>
    </location>
</feature>
<dbReference type="InterPro" id="IPR018487">
    <property type="entry name" value="Hemopexin-like_repeat"/>
</dbReference>
<evidence type="ECO:0000256" key="16">
    <source>
        <dbReference type="ARBA" id="ARBA00023288"/>
    </source>
</evidence>
<evidence type="ECO:0000256" key="5">
    <source>
        <dbReference type="ARBA" id="ARBA00022670"/>
    </source>
</evidence>
<reference evidence="26" key="1">
    <citation type="submission" date="2025-08" db="UniProtKB">
        <authorList>
            <consortium name="RefSeq"/>
        </authorList>
    </citation>
    <scope>IDENTIFICATION</scope>
</reference>
<proteinExistence type="inferred from homology"/>
<feature type="repeat" description="Hemopexin" evidence="22">
    <location>
        <begin position="782"/>
        <end position="830"/>
    </location>
</feature>
<evidence type="ECO:0000256" key="10">
    <source>
        <dbReference type="ARBA" id="ARBA00022837"/>
    </source>
</evidence>
<keyword evidence="25" id="KW-1185">Reference proteome</keyword>
<evidence type="ECO:0000256" key="14">
    <source>
        <dbReference type="ARBA" id="ARBA00023157"/>
    </source>
</evidence>
<keyword evidence="3" id="KW-1003">Cell membrane</keyword>
<feature type="binding site" evidence="20">
    <location>
        <position position="575"/>
    </location>
    <ligand>
        <name>Ca(2+)</name>
        <dbReference type="ChEBI" id="CHEBI:29108"/>
        <label>2</label>
    </ligand>
</feature>
<dbReference type="PANTHER" id="PTHR10201:SF142">
    <property type="entry name" value="MATRIX METALLOPROTEINASE-25"/>
    <property type="match status" value="1"/>
</dbReference>
<dbReference type="AlphaFoldDB" id="A0A2Y9DF75"/>
<feature type="binding site" evidence="20">
    <location>
        <position position="691"/>
    </location>
    <ligand>
        <name>Ca(2+)</name>
        <dbReference type="ChEBI" id="CHEBI:29108"/>
        <label>4</label>
    </ligand>
</feature>
<keyword evidence="5" id="KW-0645">Protease</keyword>
<dbReference type="Pfam" id="PF00045">
    <property type="entry name" value="Hemopexin"/>
    <property type="match status" value="3"/>
</dbReference>
<feature type="binding site" evidence="20">
    <location>
        <position position="693"/>
    </location>
    <ligand>
        <name>Ca(2+)</name>
        <dbReference type="ChEBI" id="CHEBI:29108"/>
        <label>5</label>
    </ligand>
</feature>
<dbReference type="CDD" id="cd04278">
    <property type="entry name" value="ZnMc_MMP"/>
    <property type="match status" value="1"/>
</dbReference>
<feature type="region of interest" description="Disordered" evidence="23">
    <location>
        <begin position="82"/>
        <end position="355"/>
    </location>
</feature>
<dbReference type="PROSITE" id="PS51642">
    <property type="entry name" value="HEMOPEXIN_2"/>
    <property type="match status" value="4"/>
</dbReference>
<evidence type="ECO:0000313" key="26">
    <source>
        <dbReference type="RefSeq" id="XP_004373475.1"/>
    </source>
</evidence>
<feature type="binding site" evidence="20">
    <location>
        <position position="582"/>
    </location>
    <ligand>
        <name>Ca(2+)</name>
        <dbReference type="ChEBI" id="CHEBI:29108"/>
        <label>3</label>
    </ligand>
</feature>
<dbReference type="RefSeq" id="XP_004373475.1">
    <property type="nucleotide sequence ID" value="XM_004373418.2"/>
</dbReference>
<dbReference type="STRING" id="127582.A0A2Y9DF75"/>
<dbReference type="InterPro" id="IPR033739">
    <property type="entry name" value="M10A_MMP"/>
</dbReference>
<dbReference type="Pfam" id="PF01471">
    <property type="entry name" value="PG_binding_1"/>
    <property type="match status" value="1"/>
</dbReference>
<dbReference type="GO" id="GO:0008270">
    <property type="term" value="F:zinc ion binding"/>
    <property type="evidence" value="ECO:0007669"/>
    <property type="project" value="InterPro"/>
</dbReference>
<evidence type="ECO:0000313" key="25">
    <source>
        <dbReference type="Proteomes" id="UP000248480"/>
    </source>
</evidence>
<dbReference type="Pfam" id="PF00413">
    <property type="entry name" value="Peptidase_M10"/>
    <property type="match status" value="1"/>
</dbReference>
<evidence type="ECO:0000256" key="13">
    <source>
        <dbReference type="ARBA" id="ARBA00023145"/>
    </source>
</evidence>
<feature type="short sequence motif" description="Cysteine switch" evidence="21">
    <location>
        <begin position="458"/>
        <end position="465"/>
    </location>
</feature>
<dbReference type="GO" id="GO:0006508">
    <property type="term" value="P:proteolysis"/>
    <property type="evidence" value="ECO:0007669"/>
    <property type="project" value="UniProtKB-KW"/>
</dbReference>
<dbReference type="PANTHER" id="PTHR10201">
    <property type="entry name" value="MATRIX METALLOPROTEINASE"/>
    <property type="match status" value="1"/>
</dbReference>
<feature type="binding site" evidence="20">
    <location>
        <position position="550"/>
    </location>
    <ligand>
        <name>Zn(2+)</name>
        <dbReference type="ChEBI" id="CHEBI:29105"/>
        <label>1</label>
    </ligand>
</feature>
<feature type="binding site" evidence="20">
    <location>
        <position position="606"/>
    </location>
    <ligand>
        <name>Zn(2+)</name>
        <dbReference type="ChEBI" id="CHEBI:29105"/>
        <label>2</label>
        <note>catalytic</note>
    </ligand>
</feature>
<evidence type="ECO:0000256" key="15">
    <source>
        <dbReference type="ARBA" id="ARBA00023180"/>
    </source>
</evidence>
<feature type="compositionally biased region" description="Gly residues" evidence="23">
    <location>
        <begin position="87"/>
        <end position="99"/>
    </location>
</feature>
<dbReference type="PRINTS" id="PR00138">
    <property type="entry name" value="MATRIXIN"/>
</dbReference>
<dbReference type="InterPro" id="IPR021190">
    <property type="entry name" value="Pept_M10A"/>
</dbReference>
<evidence type="ECO:0000256" key="17">
    <source>
        <dbReference type="ARBA" id="ARBA00055593"/>
    </source>
</evidence>
<dbReference type="CTD" id="64386"/>
<comment type="cofactor">
    <cofactor evidence="20">
        <name>Ca(2+)</name>
        <dbReference type="ChEBI" id="CHEBI:29108"/>
    </cofactor>
    <text evidence="20">Can bind about 5 Ca(2+) ions per subunit.</text>
</comment>
<feature type="binding site" evidence="20">
    <location>
        <position position="582"/>
    </location>
    <ligand>
        <name>Ca(2+)</name>
        <dbReference type="ChEBI" id="CHEBI:29108"/>
        <label>1</label>
    </ligand>
</feature>
<evidence type="ECO:0000256" key="4">
    <source>
        <dbReference type="ARBA" id="ARBA00022622"/>
    </source>
</evidence>
<dbReference type="GO" id="GO:0005886">
    <property type="term" value="C:plasma membrane"/>
    <property type="evidence" value="ECO:0007669"/>
    <property type="project" value="UniProtKB-SubCell"/>
</dbReference>
<feature type="repeat" description="Hemopexin" evidence="22">
    <location>
        <begin position="831"/>
        <end position="877"/>
    </location>
</feature>
<sequence length="926" mass="99883">MARRGRKKVASALVSAPVEKEVSNNDGNNKADLKLSGSRLLCAFDLTLNVQNLGSGPRGSRRCLGSGTWRCRDPRVRDGAPRAAYGTAGGAGEADGGLLGTPAGKERLLGTPAGKERLLGIPAGKESRAEAPASVLPPLAPASQPPAAAGSWGGGGGRTALPPPGWSWESRSEPCSESPASRDPGRETRGGRRRRNPAAVRPRAWTGRQQGPSGDGGPPHGRGALTVTALPLPRGCGFSGCARPAPPYTEEGDGPRAPRPRQDPARDPESRRSHLESRPPLLSYELDPPGTPQPLRGPRPAGRPQTPEPSPDAAVRPPHPSGPQDPSSDPSRRFAPARHPHPSPGPQGGSVSPLRSGRLPVLQRAMLPRALGPRLRLLALLLPLLPRLARAPEPAAQGVSLGVDWLTRYGYLPPPHPAQAQLQSPAQLRDAIKVMQRFAGLPETGLMDAVTMATMHKPRCSLPDVLGVAGLVKRRRRYALSGSVWKKRILTWRVRSFPRSAQLSQDLVRTLMQYALDAWGVQSGLRFREVGSQDPEPDILIDFARAYHQDSYPFDGLGGTLAHAFFPGEHPISGDTHFDDEEAWTFGSKDGEGTDLFAVAVHEFGHALGLAHSSAPDSIMRPFYQGPVGDPSKYRLPQDDREGLQQLYGKGPQTPHEEPTRKPLAPPPQPPVLPPDSPSSPVPDRCEGNFDAIANIRGETFFFKGPWFWRLQPSGQLVSPRPARLHGFWEWLPTHVRVIEAAYARHRDGRIILFSGPQFWVFKDRQLEGAARPLTELGLPPGERVDAVFSWPLNGKTYLVRGQQYWRYDEAAASPDPGYPRALSLWEGAPSDPDDVTVSNTGDTYFFKGAYYWRFAKGSVMADPDSPQPIGPKWLDCPAPSGGPPKAHPTPGDCNCQCEINQAAGPPPLPLLLPFLSLLVGGVASL</sequence>
<dbReference type="GO" id="GO:0004222">
    <property type="term" value="F:metalloendopeptidase activity"/>
    <property type="evidence" value="ECO:0007669"/>
    <property type="project" value="InterPro"/>
</dbReference>
<evidence type="ECO:0000256" key="23">
    <source>
        <dbReference type="SAM" id="MobiDB-lite"/>
    </source>
</evidence>
<gene>
    <name evidence="26" type="primary">MMP25</name>
</gene>
<accession>A0A2Y9DF75</accession>
<dbReference type="InterPro" id="IPR024079">
    <property type="entry name" value="MetalloPept_cat_dom_sf"/>
</dbReference>
<feature type="binding site" evidence="20">
    <location>
        <position position="602"/>
    </location>
    <ligand>
        <name>Zn(2+)</name>
        <dbReference type="ChEBI" id="CHEBI:29105"/>
        <label>2</label>
        <note>catalytic</note>
    </ligand>
</feature>
<dbReference type="InterPro" id="IPR036365">
    <property type="entry name" value="PGBD-like_sf"/>
</dbReference>
<feature type="binding site" description="in inhibited form" evidence="20">
    <location>
        <position position="460"/>
    </location>
    <ligand>
        <name>Zn(2+)</name>
        <dbReference type="ChEBI" id="CHEBI:29105"/>
        <label>2</label>
        <note>catalytic</note>
    </ligand>
</feature>
<dbReference type="GO" id="GO:0030198">
    <property type="term" value="P:extracellular matrix organization"/>
    <property type="evidence" value="ECO:0007669"/>
    <property type="project" value="TreeGrafter"/>
</dbReference>
<organism evidence="25 26">
    <name type="scientific">Trichechus manatus latirostris</name>
    <name type="common">Florida manatee</name>
    <dbReference type="NCBI Taxonomy" id="127582"/>
    <lineage>
        <taxon>Eukaryota</taxon>
        <taxon>Metazoa</taxon>
        <taxon>Chordata</taxon>
        <taxon>Craniata</taxon>
        <taxon>Vertebrata</taxon>
        <taxon>Euteleostomi</taxon>
        <taxon>Mammalia</taxon>
        <taxon>Eutheria</taxon>
        <taxon>Afrotheria</taxon>
        <taxon>Sirenia</taxon>
        <taxon>Trichechidae</taxon>
        <taxon>Trichechus</taxon>
    </lineage>
</organism>
<keyword evidence="12" id="KW-0472">Membrane</keyword>
<dbReference type="GO" id="GO:0031012">
    <property type="term" value="C:extracellular matrix"/>
    <property type="evidence" value="ECO:0007669"/>
    <property type="project" value="InterPro"/>
</dbReference>
<evidence type="ECO:0000256" key="21">
    <source>
        <dbReference type="PIRSR" id="PIRSR621190-5"/>
    </source>
</evidence>
<feature type="binding site" evidence="20">
    <location>
        <position position="548"/>
    </location>
    <ligand>
        <name>Zn(2+)</name>
        <dbReference type="ChEBI" id="CHEBI:29105"/>
        <label>1</label>
    </ligand>
</feature>
<dbReference type="InterPro" id="IPR000585">
    <property type="entry name" value="Hemopexin-like_dom"/>
</dbReference>
<feature type="binding site" evidence="20">
    <location>
        <position position="556"/>
    </location>
    <ligand>
        <name>Ca(2+)</name>
        <dbReference type="ChEBI" id="CHEBI:29108"/>
        <label>3</label>
    </ligand>
</feature>
<feature type="binding site" evidence="20">
    <location>
        <position position="836"/>
    </location>
    <ligand>
        <name>Ca(2+)</name>
        <dbReference type="ChEBI" id="CHEBI:29108"/>
        <label>5</label>
    </ligand>
</feature>
<dbReference type="OrthoDB" id="406838at2759"/>
<dbReference type="SUPFAM" id="SSF47090">
    <property type="entry name" value="PGBD-like"/>
    <property type="match status" value="1"/>
</dbReference>
<comment type="cofactor">
    <cofactor evidence="20">
        <name>Zn(2+)</name>
        <dbReference type="ChEBI" id="CHEBI:29105"/>
    </cofactor>
    <text evidence="20">Binds 2 Zn(2+) ions per subunit.</text>
</comment>
<comment type="subcellular location">
    <subcellularLocation>
        <location evidence="1">Cell membrane</location>
        <topology evidence="1">Lipid-anchor</topology>
        <topology evidence="1">GPI-anchor</topology>
    </subcellularLocation>
</comment>
<evidence type="ECO:0000256" key="11">
    <source>
        <dbReference type="ARBA" id="ARBA00023049"/>
    </source>
</evidence>
<keyword evidence="16" id="KW-0449">Lipoprotein</keyword>
<evidence type="ECO:0000259" key="24">
    <source>
        <dbReference type="SMART" id="SM00235"/>
    </source>
</evidence>
<evidence type="ECO:0000256" key="18">
    <source>
        <dbReference type="ARBA" id="ARBA00074040"/>
    </source>
</evidence>